<protein>
    <submittedName>
        <fullName evidence="1">Uncharacterized protein</fullName>
    </submittedName>
</protein>
<keyword evidence="2" id="KW-1185">Reference proteome</keyword>
<organism evidence="1 2">
    <name type="scientific">Arctium lappa</name>
    <name type="common">Greater burdock</name>
    <name type="synonym">Lappa major</name>
    <dbReference type="NCBI Taxonomy" id="4217"/>
    <lineage>
        <taxon>Eukaryota</taxon>
        <taxon>Viridiplantae</taxon>
        <taxon>Streptophyta</taxon>
        <taxon>Embryophyta</taxon>
        <taxon>Tracheophyta</taxon>
        <taxon>Spermatophyta</taxon>
        <taxon>Magnoliopsida</taxon>
        <taxon>eudicotyledons</taxon>
        <taxon>Gunneridae</taxon>
        <taxon>Pentapetalae</taxon>
        <taxon>asterids</taxon>
        <taxon>campanulids</taxon>
        <taxon>Asterales</taxon>
        <taxon>Asteraceae</taxon>
        <taxon>Carduoideae</taxon>
        <taxon>Cardueae</taxon>
        <taxon>Arctiinae</taxon>
        <taxon>Arctium</taxon>
    </lineage>
</organism>
<comment type="caution">
    <text evidence="1">The sequence shown here is derived from an EMBL/GenBank/DDBJ whole genome shotgun (WGS) entry which is preliminary data.</text>
</comment>
<evidence type="ECO:0000313" key="1">
    <source>
        <dbReference type="EMBL" id="KAI3706267.1"/>
    </source>
</evidence>
<gene>
    <name evidence="1" type="ORF">L6452_23884</name>
</gene>
<dbReference type="EMBL" id="CM042054">
    <property type="protein sequence ID" value="KAI3706267.1"/>
    <property type="molecule type" value="Genomic_DNA"/>
</dbReference>
<name>A0ACB9A7U8_ARCLA</name>
<evidence type="ECO:0000313" key="2">
    <source>
        <dbReference type="Proteomes" id="UP001055879"/>
    </source>
</evidence>
<proteinExistence type="predicted"/>
<reference evidence="1 2" key="2">
    <citation type="journal article" date="2022" name="Mol. Ecol. Resour.">
        <title>The genomes of chicory, endive, great burdock and yacon provide insights into Asteraceae paleo-polyploidization history and plant inulin production.</title>
        <authorList>
            <person name="Fan W."/>
            <person name="Wang S."/>
            <person name="Wang H."/>
            <person name="Wang A."/>
            <person name="Jiang F."/>
            <person name="Liu H."/>
            <person name="Zhao H."/>
            <person name="Xu D."/>
            <person name="Zhang Y."/>
        </authorList>
    </citation>
    <scope>NUCLEOTIDE SEQUENCE [LARGE SCALE GENOMIC DNA]</scope>
    <source>
        <strain evidence="2">cv. Niubang</strain>
    </source>
</reference>
<reference evidence="2" key="1">
    <citation type="journal article" date="2022" name="Mol. Ecol. Resour.">
        <title>The genomes of chicory, endive, great burdock and yacon provide insights into Asteraceae palaeo-polyploidization history and plant inulin production.</title>
        <authorList>
            <person name="Fan W."/>
            <person name="Wang S."/>
            <person name="Wang H."/>
            <person name="Wang A."/>
            <person name="Jiang F."/>
            <person name="Liu H."/>
            <person name="Zhao H."/>
            <person name="Xu D."/>
            <person name="Zhang Y."/>
        </authorList>
    </citation>
    <scope>NUCLEOTIDE SEQUENCE [LARGE SCALE GENOMIC DNA]</scope>
    <source>
        <strain evidence="2">cv. Niubang</strain>
    </source>
</reference>
<accession>A0ACB9A7U8</accession>
<sequence length="362" mass="42099">MGDLPREILEQILVRLDVRDIIRCKSVCKAWQSIISEPGFINAHLKHSYNNDRNDNEIGERRIVMARFPYRYTIRQYEVDDRFFDYHYCHLIGSSNGLVCISPFTAEILVVNPSIREVKKLPKPRIPEFGSLCWGFGYDSSIDDYKVIIGFRKGDDLTCFQVLTLKSNVWKFIGEVNYTFISRIGILCNGALHWVVKCTSPQNNKNVILSFHISKEEFVEIPQPDDARFESVFAGCSTMRLGTTDECLCIFRRALLPRNIWIMKKYNVKQSWGMVDHYIEIKNEAAHCMKELMHYIPHKRSLCHKTWFCKTWEFIGAPIFVQSLVSPHVHGRPKRKRQAMTTSKRSRRFRGDPSVPGPSARV</sequence>
<dbReference type="Proteomes" id="UP001055879">
    <property type="component" value="Linkage Group LG08"/>
</dbReference>